<gene>
    <name evidence="3" type="primary">XRN3</name>
    <name evidence="3" type="ORF">MA16_Dca028359</name>
</gene>
<name>A0A2I0VFE1_9ASPA</name>
<dbReference type="STRING" id="906689.A0A2I0VFE1"/>
<keyword evidence="1" id="KW-0472">Membrane</keyword>
<evidence type="ECO:0000259" key="2">
    <source>
        <dbReference type="Pfam" id="PF17846"/>
    </source>
</evidence>
<reference evidence="3 4" key="1">
    <citation type="journal article" date="2016" name="Sci. Rep.">
        <title>The Dendrobium catenatum Lindl. genome sequence provides insights into polysaccharide synthase, floral development and adaptive evolution.</title>
        <authorList>
            <person name="Zhang G.Q."/>
            <person name="Xu Q."/>
            <person name="Bian C."/>
            <person name="Tsai W.C."/>
            <person name="Yeh C.M."/>
            <person name="Liu K.W."/>
            <person name="Yoshida K."/>
            <person name="Zhang L.S."/>
            <person name="Chang S.B."/>
            <person name="Chen F."/>
            <person name="Shi Y."/>
            <person name="Su Y.Y."/>
            <person name="Zhang Y.Q."/>
            <person name="Chen L.J."/>
            <person name="Yin Y."/>
            <person name="Lin M."/>
            <person name="Huang H."/>
            <person name="Deng H."/>
            <person name="Wang Z.W."/>
            <person name="Zhu S.L."/>
            <person name="Zhao X."/>
            <person name="Deng C."/>
            <person name="Niu S.C."/>
            <person name="Huang J."/>
            <person name="Wang M."/>
            <person name="Liu G.H."/>
            <person name="Yang H.J."/>
            <person name="Xiao X.J."/>
            <person name="Hsiao Y.Y."/>
            <person name="Wu W.L."/>
            <person name="Chen Y.Y."/>
            <person name="Mitsuda N."/>
            <person name="Ohme-Takagi M."/>
            <person name="Luo Y.B."/>
            <person name="Van de Peer Y."/>
            <person name="Liu Z.J."/>
        </authorList>
    </citation>
    <scope>NUCLEOTIDE SEQUENCE [LARGE SCALE GENOMIC DNA]</scope>
    <source>
        <tissue evidence="3">The whole plant</tissue>
    </source>
</reference>
<dbReference type="EMBL" id="KZ504486">
    <property type="protein sequence ID" value="PKU62148.1"/>
    <property type="molecule type" value="Genomic_DNA"/>
</dbReference>
<keyword evidence="1" id="KW-1133">Transmembrane helix</keyword>
<feature type="domain" description="Xrn1 helical" evidence="2">
    <location>
        <begin position="52"/>
        <end position="119"/>
    </location>
</feature>
<accession>A0A2I0VFE1</accession>
<dbReference type="InterPro" id="IPR041412">
    <property type="entry name" value="Xrn1_helical"/>
</dbReference>
<evidence type="ECO:0000313" key="3">
    <source>
        <dbReference type="EMBL" id="PKU62148.1"/>
    </source>
</evidence>
<protein>
    <submittedName>
        <fullName evidence="3">5'-3' exoribonuclease 3</fullName>
    </submittedName>
</protein>
<dbReference type="Proteomes" id="UP000233837">
    <property type="component" value="Unassembled WGS sequence"/>
</dbReference>
<evidence type="ECO:0000256" key="1">
    <source>
        <dbReference type="SAM" id="Phobius"/>
    </source>
</evidence>
<feature type="transmembrane region" description="Helical" evidence="1">
    <location>
        <begin position="12"/>
        <end position="36"/>
    </location>
</feature>
<keyword evidence="4" id="KW-1185">Reference proteome</keyword>
<evidence type="ECO:0000313" key="4">
    <source>
        <dbReference type="Proteomes" id="UP000233837"/>
    </source>
</evidence>
<reference evidence="3 4" key="2">
    <citation type="journal article" date="2017" name="Nature">
        <title>The Apostasia genome and the evolution of orchids.</title>
        <authorList>
            <person name="Zhang G.Q."/>
            <person name="Liu K.W."/>
            <person name="Li Z."/>
            <person name="Lohaus R."/>
            <person name="Hsiao Y.Y."/>
            <person name="Niu S.C."/>
            <person name="Wang J.Y."/>
            <person name="Lin Y.C."/>
            <person name="Xu Q."/>
            <person name="Chen L.J."/>
            <person name="Yoshida K."/>
            <person name="Fujiwara S."/>
            <person name="Wang Z.W."/>
            <person name="Zhang Y.Q."/>
            <person name="Mitsuda N."/>
            <person name="Wang M."/>
            <person name="Liu G.H."/>
            <person name="Pecoraro L."/>
            <person name="Huang H.X."/>
            <person name="Xiao X.J."/>
            <person name="Lin M."/>
            <person name="Wu X.Y."/>
            <person name="Wu W.L."/>
            <person name="Chen Y.Y."/>
            <person name="Chang S.B."/>
            <person name="Sakamoto S."/>
            <person name="Ohme-Takagi M."/>
            <person name="Yagi M."/>
            <person name="Zeng S.J."/>
            <person name="Shen C.Y."/>
            <person name="Yeh C.M."/>
            <person name="Luo Y.B."/>
            <person name="Tsai W.C."/>
            <person name="Van de Peer Y."/>
            <person name="Liu Z.J."/>
        </authorList>
    </citation>
    <scope>NUCLEOTIDE SEQUENCE [LARGE SCALE GENOMIC DNA]</scope>
    <source>
        <tissue evidence="3">The whole plant</tissue>
    </source>
</reference>
<dbReference type="Pfam" id="PF17846">
    <property type="entry name" value="XRN_M"/>
    <property type="match status" value="1"/>
</dbReference>
<proteinExistence type="predicted"/>
<keyword evidence="1" id="KW-0812">Transmembrane</keyword>
<sequence length="141" mass="15927">MFFSSFDLHLGNFLICFIMFSLVHSLSVFIMHLVLWSIIRLLLRGSLCIEFCSGGMNGYLSLCNGDPCPPVFRSPIKGLEDIMDNQVICAIYKFPDAHKHLTQPPSGVVFPKKVFIDVDMCQHYCLFSQLCSPSFCLVLLP</sequence>
<organism evidence="3 4">
    <name type="scientific">Dendrobium catenatum</name>
    <dbReference type="NCBI Taxonomy" id="906689"/>
    <lineage>
        <taxon>Eukaryota</taxon>
        <taxon>Viridiplantae</taxon>
        <taxon>Streptophyta</taxon>
        <taxon>Embryophyta</taxon>
        <taxon>Tracheophyta</taxon>
        <taxon>Spermatophyta</taxon>
        <taxon>Magnoliopsida</taxon>
        <taxon>Liliopsida</taxon>
        <taxon>Asparagales</taxon>
        <taxon>Orchidaceae</taxon>
        <taxon>Epidendroideae</taxon>
        <taxon>Malaxideae</taxon>
        <taxon>Dendrobiinae</taxon>
        <taxon>Dendrobium</taxon>
    </lineage>
</organism>
<dbReference type="AlphaFoldDB" id="A0A2I0VFE1"/>